<proteinExistence type="predicted"/>
<sequence length="183" mass="20318">MLTWHFTCMVLALCGSLLSPTHTSPTSLGLTVKARSHPGTLSEDNNHRNGNLQPRMIVDTSLRASLQPRDMKVPHQPLHFMPVLTSLLMPNTTNITSPKFKPAVPVRLSTEMPILAGTTQTTISSKMSTTMTSDNQDFGVNEHVYYIFVEPPFRKCPQMCEVRLPKTGKCVMNVVCQPAQLKV</sequence>
<reference evidence="3" key="1">
    <citation type="journal article" date="2021" name="Sci. Adv.">
        <title>The American lobster genome reveals insights on longevity, neural, and immune adaptations.</title>
        <authorList>
            <person name="Polinski J.M."/>
            <person name="Zimin A.V."/>
            <person name="Clark K.F."/>
            <person name="Kohn A.B."/>
            <person name="Sadowski N."/>
            <person name="Timp W."/>
            <person name="Ptitsyn A."/>
            <person name="Khanna P."/>
            <person name="Romanova D.Y."/>
            <person name="Williams P."/>
            <person name="Greenwood S.J."/>
            <person name="Moroz L.L."/>
            <person name="Walt D.R."/>
            <person name="Bodnar A.G."/>
        </authorList>
    </citation>
    <scope>NUCLEOTIDE SEQUENCE</scope>
    <source>
        <strain evidence="3">GMGI-L3</strain>
    </source>
</reference>
<feature type="signal peptide" evidence="2">
    <location>
        <begin position="1"/>
        <end position="23"/>
    </location>
</feature>
<name>A0A8J5JMR9_HOMAM</name>
<keyword evidence="2" id="KW-0732">Signal</keyword>
<protein>
    <recommendedName>
        <fullName evidence="5">FZ domain-containing protein</fullName>
    </recommendedName>
</protein>
<keyword evidence="4" id="KW-1185">Reference proteome</keyword>
<evidence type="ECO:0000256" key="2">
    <source>
        <dbReference type="SAM" id="SignalP"/>
    </source>
</evidence>
<evidence type="ECO:0000256" key="1">
    <source>
        <dbReference type="SAM" id="MobiDB-lite"/>
    </source>
</evidence>
<comment type="caution">
    <text evidence="3">The sequence shown here is derived from an EMBL/GenBank/DDBJ whole genome shotgun (WGS) entry which is preliminary data.</text>
</comment>
<evidence type="ECO:0000313" key="4">
    <source>
        <dbReference type="Proteomes" id="UP000747542"/>
    </source>
</evidence>
<accession>A0A8J5JMR9</accession>
<dbReference type="AlphaFoldDB" id="A0A8J5JMR9"/>
<dbReference type="EMBL" id="JAHLQT010029887">
    <property type="protein sequence ID" value="KAG7161127.1"/>
    <property type="molecule type" value="Genomic_DNA"/>
</dbReference>
<dbReference type="Proteomes" id="UP000747542">
    <property type="component" value="Unassembled WGS sequence"/>
</dbReference>
<organism evidence="3 4">
    <name type="scientific">Homarus americanus</name>
    <name type="common">American lobster</name>
    <dbReference type="NCBI Taxonomy" id="6706"/>
    <lineage>
        <taxon>Eukaryota</taxon>
        <taxon>Metazoa</taxon>
        <taxon>Ecdysozoa</taxon>
        <taxon>Arthropoda</taxon>
        <taxon>Crustacea</taxon>
        <taxon>Multicrustacea</taxon>
        <taxon>Malacostraca</taxon>
        <taxon>Eumalacostraca</taxon>
        <taxon>Eucarida</taxon>
        <taxon>Decapoda</taxon>
        <taxon>Pleocyemata</taxon>
        <taxon>Astacidea</taxon>
        <taxon>Nephropoidea</taxon>
        <taxon>Nephropidae</taxon>
        <taxon>Homarus</taxon>
    </lineage>
</organism>
<evidence type="ECO:0000313" key="3">
    <source>
        <dbReference type="EMBL" id="KAG7161127.1"/>
    </source>
</evidence>
<gene>
    <name evidence="3" type="ORF">Hamer_G023511</name>
</gene>
<feature type="region of interest" description="Disordered" evidence="1">
    <location>
        <begin position="29"/>
        <end position="52"/>
    </location>
</feature>
<feature type="chain" id="PRO_5035270128" description="FZ domain-containing protein" evidence="2">
    <location>
        <begin position="24"/>
        <end position="183"/>
    </location>
</feature>
<evidence type="ECO:0008006" key="5">
    <source>
        <dbReference type="Google" id="ProtNLM"/>
    </source>
</evidence>